<dbReference type="InterPro" id="IPR040400">
    <property type="entry name" value="BAG5/6/7/8"/>
</dbReference>
<protein>
    <recommendedName>
        <fullName evidence="3">BAG domain-containing protein</fullName>
    </recommendedName>
</protein>
<comment type="caution">
    <text evidence="4">The sequence shown here is derived from an EMBL/GenBank/DDBJ whole genome shotgun (WGS) entry which is preliminary data.</text>
</comment>
<keyword evidence="1" id="KW-0143">Chaperone</keyword>
<feature type="domain" description="BAG" evidence="3">
    <location>
        <begin position="85"/>
        <end position="162"/>
    </location>
</feature>
<evidence type="ECO:0000256" key="1">
    <source>
        <dbReference type="ARBA" id="ARBA00023186"/>
    </source>
</evidence>
<dbReference type="GO" id="GO:0051087">
    <property type="term" value="F:protein-folding chaperone binding"/>
    <property type="evidence" value="ECO:0007669"/>
    <property type="project" value="InterPro"/>
</dbReference>
<dbReference type="GO" id="GO:0006457">
    <property type="term" value="P:protein folding"/>
    <property type="evidence" value="ECO:0007669"/>
    <property type="project" value="TreeGrafter"/>
</dbReference>
<dbReference type="Gene3D" id="1.20.58.120">
    <property type="entry name" value="BAG domain"/>
    <property type="match status" value="1"/>
</dbReference>
<feature type="region of interest" description="Disordered" evidence="2">
    <location>
        <begin position="1"/>
        <end position="52"/>
    </location>
</feature>
<gene>
    <name evidence="4" type="ORF">TIFTF001_006036</name>
</gene>
<dbReference type="Proteomes" id="UP001187192">
    <property type="component" value="Unassembled WGS sequence"/>
</dbReference>
<dbReference type="PROSITE" id="PS50096">
    <property type="entry name" value="IQ"/>
    <property type="match status" value="1"/>
</dbReference>
<evidence type="ECO:0000256" key="2">
    <source>
        <dbReference type="SAM" id="MobiDB-lite"/>
    </source>
</evidence>
<reference evidence="4" key="1">
    <citation type="submission" date="2023-07" db="EMBL/GenBank/DDBJ databases">
        <title>draft genome sequence of fig (Ficus carica).</title>
        <authorList>
            <person name="Takahashi T."/>
            <person name="Nishimura K."/>
        </authorList>
    </citation>
    <scope>NUCLEOTIDE SEQUENCE</scope>
</reference>
<dbReference type="PROSITE" id="PS51035">
    <property type="entry name" value="BAG"/>
    <property type="match status" value="1"/>
</dbReference>
<dbReference type="PANTHER" id="PTHR33322:SF8">
    <property type="entry name" value="BAG FAMILY MOLECULAR CHAPERONE REGULATOR 5, MITOCHONDRIAL"/>
    <property type="match status" value="1"/>
</dbReference>
<feature type="compositionally biased region" description="Low complexity" evidence="2">
    <location>
        <begin position="9"/>
        <end position="26"/>
    </location>
</feature>
<dbReference type="GO" id="GO:0009506">
    <property type="term" value="C:plasmodesma"/>
    <property type="evidence" value="ECO:0007669"/>
    <property type="project" value="TreeGrafter"/>
</dbReference>
<dbReference type="PANTHER" id="PTHR33322">
    <property type="entry name" value="BAG DOMAIN CONTAINING PROTEIN, EXPRESSED"/>
    <property type="match status" value="1"/>
</dbReference>
<feature type="compositionally biased region" description="Low complexity" evidence="2">
    <location>
        <begin position="41"/>
        <end position="52"/>
    </location>
</feature>
<dbReference type="SUPFAM" id="SSF63491">
    <property type="entry name" value="BAG domain"/>
    <property type="match status" value="1"/>
</dbReference>
<dbReference type="Pfam" id="PF02179">
    <property type="entry name" value="BAG"/>
    <property type="match status" value="1"/>
</dbReference>
<dbReference type="CDD" id="cd23767">
    <property type="entry name" value="IQCD"/>
    <property type="match status" value="1"/>
</dbReference>
<accession>A0AA88CVJ6</accession>
<name>A0AA88CVJ6_FICCA</name>
<proteinExistence type="predicted"/>
<evidence type="ECO:0000259" key="3">
    <source>
        <dbReference type="PROSITE" id="PS51035"/>
    </source>
</evidence>
<evidence type="ECO:0000313" key="4">
    <source>
        <dbReference type="EMBL" id="GMN36458.1"/>
    </source>
</evidence>
<sequence>MKTSRSRRVSFSSSSSSSSTTTTTVTYAFHNDQTAPPSQPSPIGSSQGPIPITVHIPAQPQAQSNAATKIQSAYRAHQIRTLYRKISSVDSDADDLQRLIQRQETVDAVRSDERERLRVNESLMALLLRLDSVPGWDPAVREARRKVSRRIVGLQEILDAITGAKVGDNGGGLGGYCWGYEGFMRNWDEVVAEMEEEVCRARGGDEMERFCDQYLGFRCLQRFLREP</sequence>
<organism evidence="4 5">
    <name type="scientific">Ficus carica</name>
    <name type="common">Common fig</name>
    <dbReference type="NCBI Taxonomy" id="3494"/>
    <lineage>
        <taxon>Eukaryota</taxon>
        <taxon>Viridiplantae</taxon>
        <taxon>Streptophyta</taxon>
        <taxon>Embryophyta</taxon>
        <taxon>Tracheophyta</taxon>
        <taxon>Spermatophyta</taxon>
        <taxon>Magnoliopsida</taxon>
        <taxon>eudicotyledons</taxon>
        <taxon>Gunneridae</taxon>
        <taxon>Pentapetalae</taxon>
        <taxon>rosids</taxon>
        <taxon>fabids</taxon>
        <taxon>Rosales</taxon>
        <taxon>Moraceae</taxon>
        <taxon>Ficeae</taxon>
        <taxon>Ficus</taxon>
    </lineage>
</organism>
<keyword evidence="5" id="KW-1185">Reference proteome</keyword>
<dbReference type="EMBL" id="BTGU01000006">
    <property type="protein sequence ID" value="GMN36458.1"/>
    <property type="molecule type" value="Genomic_DNA"/>
</dbReference>
<dbReference type="AlphaFoldDB" id="A0AA88CVJ6"/>
<dbReference type="InterPro" id="IPR036533">
    <property type="entry name" value="BAG_dom_sf"/>
</dbReference>
<dbReference type="InterPro" id="IPR003103">
    <property type="entry name" value="BAG_domain"/>
</dbReference>
<dbReference type="SMART" id="SM00264">
    <property type="entry name" value="BAG"/>
    <property type="match status" value="1"/>
</dbReference>
<evidence type="ECO:0000313" key="5">
    <source>
        <dbReference type="Proteomes" id="UP001187192"/>
    </source>
</evidence>